<dbReference type="Proteomes" id="UP000256629">
    <property type="component" value="Unassembled WGS sequence"/>
</dbReference>
<accession>A0A3D9HHM6</accession>
<keyword evidence="1" id="KW-0732">Signal</keyword>
<feature type="chain" id="PRO_5017603028" description="Outer membrane beta-barrel porin/alpha-amylase" evidence="1">
    <location>
        <begin position="21"/>
        <end position="276"/>
    </location>
</feature>
<organism evidence="2 3">
    <name type="scientific">Seonamhaeicola aphaedonensis</name>
    <dbReference type="NCBI Taxonomy" id="1461338"/>
    <lineage>
        <taxon>Bacteria</taxon>
        <taxon>Pseudomonadati</taxon>
        <taxon>Bacteroidota</taxon>
        <taxon>Flavobacteriia</taxon>
        <taxon>Flavobacteriales</taxon>
        <taxon>Flavobacteriaceae</taxon>
    </lineage>
</organism>
<comment type="caution">
    <text evidence="2">The sequence shown here is derived from an EMBL/GenBank/DDBJ whole genome shotgun (WGS) entry which is preliminary data.</text>
</comment>
<evidence type="ECO:0000313" key="3">
    <source>
        <dbReference type="Proteomes" id="UP000256629"/>
    </source>
</evidence>
<keyword evidence="3" id="KW-1185">Reference proteome</keyword>
<dbReference type="EMBL" id="QRDX01000003">
    <property type="protein sequence ID" value="RED48973.1"/>
    <property type="molecule type" value="Genomic_DNA"/>
</dbReference>
<reference evidence="2 3" key="1">
    <citation type="submission" date="2018-07" db="EMBL/GenBank/DDBJ databases">
        <title>Genomic Encyclopedia of Type Strains, Phase III (KMG-III): the genomes of soil and plant-associated and newly described type strains.</title>
        <authorList>
            <person name="Whitman W."/>
        </authorList>
    </citation>
    <scope>NUCLEOTIDE SEQUENCE [LARGE SCALE GENOMIC DNA]</scope>
    <source>
        <strain evidence="2 3">CECT 8487</strain>
    </source>
</reference>
<evidence type="ECO:0000256" key="1">
    <source>
        <dbReference type="SAM" id="SignalP"/>
    </source>
</evidence>
<sequence>MKYYLSLIIALVCTSIFAQSAWTKKKGEIYTQLAFTTINDYNQIFGNPDYQTERNLTDNTFQIYGEYGITDNITIMVNLPVKLIEAGSLANNSASMTSSKSITRLGNIDISIKHLLSNKKWIISTEINLEANTSAFDNSSGIRTGFNAWSFTPTINFGRSFKKYYTQVYTGLNIRTNGYSTNFKLGGEVGTKPLKKLTLIAFVDILKSFKDGSVEIPPNNLQTALYINNQEYGAFGLKIIGALGEKYGINAGFGGAFFGRNVAKSPALTLGVYHNF</sequence>
<evidence type="ECO:0000313" key="2">
    <source>
        <dbReference type="EMBL" id="RED48973.1"/>
    </source>
</evidence>
<feature type="signal peptide" evidence="1">
    <location>
        <begin position="1"/>
        <end position="20"/>
    </location>
</feature>
<protein>
    <recommendedName>
        <fullName evidence="4">Outer membrane beta-barrel porin/alpha-amylase</fullName>
    </recommendedName>
</protein>
<proteinExistence type="predicted"/>
<name>A0A3D9HHM6_9FLAO</name>
<gene>
    <name evidence="2" type="ORF">DFQ02_103304</name>
</gene>
<dbReference type="AlphaFoldDB" id="A0A3D9HHM6"/>
<dbReference type="RefSeq" id="WP_116523757.1">
    <property type="nucleotide sequence ID" value="NZ_QRDX01000003.1"/>
</dbReference>
<evidence type="ECO:0008006" key="4">
    <source>
        <dbReference type="Google" id="ProtNLM"/>
    </source>
</evidence>
<dbReference type="OrthoDB" id="9782650at2"/>